<reference evidence="1" key="1">
    <citation type="journal article" date="2014" name="Front. Microbiol.">
        <title>High frequency of phylogenetically diverse reductive dehalogenase-homologous genes in deep subseafloor sedimentary metagenomes.</title>
        <authorList>
            <person name="Kawai M."/>
            <person name="Futagami T."/>
            <person name="Toyoda A."/>
            <person name="Takaki Y."/>
            <person name="Nishi S."/>
            <person name="Hori S."/>
            <person name="Arai W."/>
            <person name="Tsubouchi T."/>
            <person name="Morono Y."/>
            <person name="Uchiyama I."/>
            <person name="Ito T."/>
            <person name="Fujiyama A."/>
            <person name="Inagaki F."/>
            <person name="Takami H."/>
        </authorList>
    </citation>
    <scope>NUCLEOTIDE SEQUENCE</scope>
    <source>
        <strain evidence="1">Expedition CK06-06</strain>
    </source>
</reference>
<feature type="non-terminal residue" evidence="1">
    <location>
        <position position="49"/>
    </location>
</feature>
<organism evidence="1">
    <name type="scientific">marine sediment metagenome</name>
    <dbReference type="NCBI Taxonomy" id="412755"/>
    <lineage>
        <taxon>unclassified sequences</taxon>
        <taxon>metagenomes</taxon>
        <taxon>ecological metagenomes</taxon>
    </lineage>
</organism>
<protein>
    <submittedName>
        <fullName evidence="1">Uncharacterized protein</fullName>
    </submittedName>
</protein>
<dbReference type="EMBL" id="BARU01039368">
    <property type="protein sequence ID" value="GAH80336.1"/>
    <property type="molecule type" value="Genomic_DNA"/>
</dbReference>
<evidence type="ECO:0000313" key="1">
    <source>
        <dbReference type="EMBL" id="GAH80336.1"/>
    </source>
</evidence>
<proteinExistence type="predicted"/>
<accession>X1ID31</accession>
<sequence length="49" mass="5462">MKKFLVFLCAMSLVFGVVGSASAVPYSDVNGDQSPPVFISWLEFETWNF</sequence>
<gene>
    <name evidence="1" type="ORF">S03H2_61027</name>
</gene>
<dbReference type="AlphaFoldDB" id="X1ID31"/>
<comment type="caution">
    <text evidence="1">The sequence shown here is derived from an EMBL/GenBank/DDBJ whole genome shotgun (WGS) entry which is preliminary data.</text>
</comment>
<name>X1ID31_9ZZZZ</name>